<protein>
    <submittedName>
        <fullName evidence="1">Uncharacterized protein</fullName>
    </submittedName>
</protein>
<dbReference type="Proteomes" id="UP000801492">
    <property type="component" value="Unassembled WGS sequence"/>
</dbReference>
<keyword evidence="2" id="KW-1185">Reference proteome</keyword>
<dbReference type="EMBL" id="VTPC01081547">
    <property type="protein sequence ID" value="KAF2887837.1"/>
    <property type="molecule type" value="Genomic_DNA"/>
</dbReference>
<sequence>KPRIDNKDAGNDYGPNAAETDISEEEMALKKQRILNALQEDNIHEIQQATVGQHDNAR</sequence>
<proteinExistence type="predicted"/>
<reference evidence="1" key="1">
    <citation type="submission" date="2019-08" db="EMBL/GenBank/DDBJ databases">
        <title>The genome of the North American firefly Photinus pyralis.</title>
        <authorList>
            <consortium name="Photinus pyralis genome working group"/>
            <person name="Fallon T.R."/>
            <person name="Sander Lower S.E."/>
            <person name="Weng J.-K."/>
        </authorList>
    </citation>
    <scope>NUCLEOTIDE SEQUENCE</scope>
    <source>
        <strain evidence="1">TRF0915ILg1</strain>
        <tissue evidence="1">Whole body</tissue>
    </source>
</reference>
<accession>A0A8K0CMA8</accession>
<feature type="non-terminal residue" evidence="1">
    <location>
        <position position="1"/>
    </location>
</feature>
<gene>
    <name evidence="1" type="ORF">ILUMI_18336</name>
</gene>
<dbReference type="AlphaFoldDB" id="A0A8K0CMA8"/>
<evidence type="ECO:0000313" key="2">
    <source>
        <dbReference type="Proteomes" id="UP000801492"/>
    </source>
</evidence>
<evidence type="ECO:0000313" key="1">
    <source>
        <dbReference type="EMBL" id="KAF2887837.1"/>
    </source>
</evidence>
<organism evidence="1 2">
    <name type="scientific">Ignelater luminosus</name>
    <name type="common">Cucubano</name>
    <name type="synonym">Pyrophorus luminosus</name>
    <dbReference type="NCBI Taxonomy" id="2038154"/>
    <lineage>
        <taxon>Eukaryota</taxon>
        <taxon>Metazoa</taxon>
        <taxon>Ecdysozoa</taxon>
        <taxon>Arthropoda</taxon>
        <taxon>Hexapoda</taxon>
        <taxon>Insecta</taxon>
        <taxon>Pterygota</taxon>
        <taxon>Neoptera</taxon>
        <taxon>Endopterygota</taxon>
        <taxon>Coleoptera</taxon>
        <taxon>Polyphaga</taxon>
        <taxon>Elateriformia</taxon>
        <taxon>Elateroidea</taxon>
        <taxon>Elateridae</taxon>
        <taxon>Agrypninae</taxon>
        <taxon>Pyrophorini</taxon>
        <taxon>Ignelater</taxon>
    </lineage>
</organism>
<comment type="caution">
    <text evidence="1">The sequence shown here is derived from an EMBL/GenBank/DDBJ whole genome shotgun (WGS) entry which is preliminary data.</text>
</comment>
<name>A0A8K0CMA8_IGNLU</name>